<evidence type="ECO:0000256" key="1">
    <source>
        <dbReference type="SAM" id="Phobius"/>
    </source>
</evidence>
<proteinExistence type="predicted"/>
<organism evidence="2 3">
    <name type="scientific">Mycoplasma tauri</name>
    <dbReference type="NCBI Taxonomy" id="547987"/>
    <lineage>
        <taxon>Bacteria</taxon>
        <taxon>Bacillati</taxon>
        <taxon>Mycoplasmatota</taxon>
        <taxon>Mollicutes</taxon>
        <taxon>Mycoplasmataceae</taxon>
        <taxon>Mycoplasma</taxon>
    </lineage>
</organism>
<keyword evidence="1" id="KW-0812">Transmembrane</keyword>
<evidence type="ECO:0000313" key="3">
    <source>
        <dbReference type="Proteomes" id="UP000772186"/>
    </source>
</evidence>
<dbReference type="EMBL" id="JAIQBY010000002">
    <property type="protein sequence ID" value="MBZ4195180.1"/>
    <property type="molecule type" value="Genomic_DNA"/>
</dbReference>
<feature type="transmembrane region" description="Helical" evidence="1">
    <location>
        <begin position="108"/>
        <end position="126"/>
    </location>
</feature>
<sequence>MIVENKTKINNKKKNFYRWSTWFYYMNLQRSRWPFALWSSLALLFFVLFTICIWIINLYSNNLTITISLPFPAFLLICIGISFVIWIILKCKILNIKTQEDLINLKKILITALCFNPFFFIYLSLINKKHDKIDENNGLSINEQENILFSKVNKFNYSSEHSGQTHSFILTAQYTAINEEPSKTKYENIQHHKNTKFKNKNSEINSVDTLINNYDPGWEPIELDEEKK</sequence>
<protein>
    <submittedName>
        <fullName evidence="2">Uncharacterized protein</fullName>
    </submittedName>
</protein>
<evidence type="ECO:0000313" key="2">
    <source>
        <dbReference type="EMBL" id="MBZ4195180.1"/>
    </source>
</evidence>
<gene>
    <name evidence="2" type="ORF">LAD73_00350</name>
</gene>
<feature type="transmembrane region" description="Helical" evidence="1">
    <location>
        <begin position="65"/>
        <end position="88"/>
    </location>
</feature>
<dbReference type="AlphaFoldDB" id="A0A953T4N6"/>
<accession>A0A953T4N6</accession>
<keyword evidence="1" id="KW-1133">Transmembrane helix</keyword>
<feature type="transmembrane region" description="Helical" evidence="1">
    <location>
        <begin position="35"/>
        <end position="59"/>
    </location>
</feature>
<dbReference type="Proteomes" id="UP000772186">
    <property type="component" value="Unassembled WGS sequence"/>
</dbReference>
<dbReference type="RefSeq" id="WP_223644316.1">
    <property type="nucleotide sequence ID" value="NZ_JAIQBX010000005.1"/>
</dbReference>
<comment type="caution">
    <text evidence="2">The sequence shown here is derived from an EMBL/GenBank/DDBJ whole genome shotgun (WGS) entry which is preliminary data.</text>
</comment>
<keyword evidence="1" id="KW-0472">Membrane</keyword>
<keyword evidence="3" id="KW-1185">Reference proteome</keyword>
<reference evidence="2 3" key="1">
    <citation type="submission" date="2021-09" db="EMBL/GenBank/DDBJ databases">
        <title>WGS of Mycoplasma sp. Zaradi2 strains.</title>
        <authorList>
            <person name="Spergser J."/>
        </authorList>
    </citation>
    <scope>NUCLEOTIDE SEQUENCE [LARGE SCALE GENOMIC DNA]</scope>
    <source>
        <strain evidence="2 3">1331</strain>
    </source>
</reference>
<name>A0A953T4N6_9MOLU</name>